<dbReference type="InterPro" id="IPR001304">
    <property type="entry name" value="C-type_lectin-like"/>
</dbReference>
<dbReference type="InterPro" id="IPR016187">
    <property type="entry name" value="CTDL_fold"/>
</dbReference>
<dbReference type="Proteomes" id="UP001165740">
    <property type="component" value="Chromosome 11"/>
</dbReference>
<dbReference type="PROSITE" id="PS50041">
    <property type="entry name" value="C_TYPE_LECTIN_2"/>
    <property type="match status" value="1"/>
</dbReference>
<dbReference type="RefSeq" id="XP_013072310.2">
    <property type="nucleotide sequence ID" value="XM_013216856.2"/>
</dbReference>
<dbReference type="PANTHER" id="PTHR22799">
    <property type="entry name" value="TETRANECTIN-RELATED"/>
    <property type="match status" value="1"/>
</dbReference>
<dbReference type="CDD" id="cd00037">
    <property type="entry name" value="CLECT"/>
    <property type="match status" value="1"/>
</dbReference>
<comment type="subcellular location">
    <subcellularLocation>
        <location evidence="1">Secreted</location>
    </subcellularLocation>
</comment>
<gene>
    <name evidence="8" type="primary">LOC106059283</name>
</gene>
<dbReference type="InterPro" id="IPR051663">
    <property type="entry name" value="CLec_Tetranectin-domain"/>
</dbReference>
<evidence type="ECO:0000259" key="6">
    <source>
        <dbReference type="PROSITE" id="PS50041"/>
    </source>
</evidence>
<keyword evidence="3" id="KW-0732">Signal</keyword>
<dbReference type="KEGG" id="bgt:106059283"/>
<evidence type="ECO:0000256" key="3">
    <source>
        <dbReference type="ARBA" id="ARBA00022729"/>
    </source>
</evidence>
<feature type="domain" description="C-type lectin" evidence="6">
    <location>
        <begin position="181"/>
        <end position="299"/>
    </location>
</feature>
<dbReference type="InterPro" id="IPR016186">
    <property type="entry name" value="C-type_lectin-like/link_sf"/>
</dbReference>
<sequence>MSEIEDQTDNHDRTLKLLISGSRTVEKEIKTLNLTLRDNFKKLSYETKNFKIDFTNYVKTSEIDNLKKVYKQAHNDILSMNQTLKNTTDSLKIKYEKEFDNYKKIFENAKKEIDDTLRYKTSTIQSQVDNLVQMNKELTNENKKLKQLYNQLEGEIRYAQNIRKALRSSANNLFHVSSSHYERRYYLYKSKEINNFRIAQIVCHVFGGYLAEMDDWSEFKFVKTFLSSHDSCASKTSIMIGGTDEDQEGRWVHMSSGTPVVQLFWGTSEPGGGREENCLAIKECRDLHDYPCYPKKYYVKTFLCEVPNT</sequence>
<dbReference type="GO" id="GO:0005615">
    <property type="term" value="C:extracellular space"/>
    <property type="evidence" value="ECO:0007669"/>
    <property type="project" value="TreeGrafter"/>
</dbReference>
<evidence type="ECO:0000313" key="8">
    <source>
        <dbReference type="RefSeq" id="XP_013072310.2"/>
    </source>
</evidence>
<dbReference type="Gene3D" id="3.10.100.10">
    <property type="entry name" value="Mannose-Binding Protein A, subunit A"/>
    <property type="match status" value="1"/>
</dbReference>
<organism evidence="7 8">
    <name type="scientific">Biomphalaria glabrata</name>
    <name type="common">Bloodfluke planorb</name>
    <name type="synonym">Freshwater snail</name>
    <dbReference type="NCBI Taxonomy" id="6526"/>
    <lineage>
        <taxon>Eukaryota</taxon>
        <taxon>Metazoa</taxon>
        <taxon>Spiralia</taxon>
        <taxon>Lophotrochozoa</taxon>
        <taxon>Mollusca</taxon>
        <taxon>Gastropoda</taxon>
        <taxon>Heterobranchia</taxon>
        <taxon>Euthyneura</taxon>
        <taxon>Panpulmonata</taxon>
        <taxon>Hygrophila</taxon>
        <taxon>Lymnaeoidea</taxon>
        <taxon>Planorbidae</taxon>
        <taxon>Biomphalaria</taxon>
    </lineage>
</organism>
<keyword evidence="5" id="KW-0175">Coiled coil</keyword>
<accession>A0A9U8E571</accession>
<dbReference type="GO" id="GO:0008083">
    <property type="term" value="F:growth factor activity"/>
    <property type="evidence" value="ECO:0007669"/>
    <property type="project" value="TreeGrafter"/>
</dbReference>
<protein>
    <submittedName>
        <fullName evidence="8">Low affinity immunoglobulin epsilon Fc receptor-like</fullName>
    </submittedName>
</protein>
<keyword evidence="2" id="KW-0964">Secreted</keyword>
<proteinExistence type="predicted"/>
<keyword evidence="7" id="KW-1185">Reference proteome</keyword>
<dbReference type="SUPFAM" id="SSF56436">
    <property type="entry name" value="C-type lectin-like"/>
    <property type="match status" value="1"/>
</dbReference>
<dbReference type="AlphaFoldDB" id="A0A9U8E571"/>
<dbReference type="Pfam" id="PF00059">
    <property type="entry name" value="Lectin_C"/>
    <property type="match status" value="1"/>
</dbReference>
<evidence type="ECO:0000256" key="2">
    <source>
        <dbReference type="ARBA" id="ARBA00022525"/>
    </source>
</evidence>
<feature type="coiled-coil region" evidence="5">
    <location>
        <begin position="92"/>
        <end position="162"/>
    </location>
</feature>
<evidence type="ECO:0000256" key="4">
    <source>
        <dbReference type="ARBA" id="ARBA00022734"/>
    </source>
</evidence>
<evidence type="ECO:0000313" key="7">
    <source>
        <dbReference type="Proteomes" id="UP001165740"/>
    </source>
</evidence>
<name>A0A9U8E571_BIOGL</name>
<evidence type="ECO:0000256" key="5">
    <source>
        <dbReference type="SAM" id="Coils"/>
    </source>
</evidence>
<dbReference type="SMART" id="SM00034">
    <property type="entry name" value="CLECT"/>
    <property type="match status" value="1"/>
</dbReference>
<keyword evidence="4" id="KW-0430">Lectin</keyword>
<dbReference type="PANTHER" id="PTHR22799:SF1">
    <property type="entry name" value="C-TYPE LECTIN DOMAIN FAMILY 11 MEMBER A"/>
    <property type="match status" value="1"/>
</dbReference>
<reference evidence="8" key="1">
    <citation type="submission" date="2025-08" db="UniProtKB">
        <authorList>
            <consortium name="RefSeq"/>
        </authorList>
    </citation>
    <scope>IDENTIFICATION</scope>
</reference>
<evidence type="ECO:0000256" key="1">
    <source>
        <dbReference type="ARBA" id="ARBA00004613"/>
    </source>
</evidence>
<dbReference type="GeneID" id="106059283"/>
<dbReference type="GO" id="GO:0030246">
    <property type="term" value="F:carbohydrate binding"/>
    <property type="evidence" value="ECO:0007669"/>
    <property type="project" value="UniProtKB-KW"/>
</dbReference>